<evidence type="ECO:0000259" key="5">
    <source>
        <dbReference type="PROSITE" id="PS50909"/>
    </source>
</evidence>
<accession>A0AAD7UUD9</accession>
<dbReference type="EMBL" id="JARTCD010000078">
    <property type="protein sequence ID" value="KAJ8653440.1"/>
    <property type="molecule type" value="Genomic_DNA"/>
</dbReference>
<dbReference type="InterPro" id="IPR004152">
    <property type="entry name" value="GAT_dom"/>
</dbReference>
<dbReference type="GO" id="GO:0005096">
    <property type="term" value="F:GTPase activator activity"/>
    <property type="evidence" value="ECO:0007669"/>
    <property type="project" value="UniProtKB-KW"/>
</dbReference>
<gene>
    <name evidence="6" type="ORF">O0I10_010876</name>
</gene>
<feature type="region of interest" description="Disordered" evidence="4">
    <location>
        <begin position="146"/>
        <end position="228"/>
    </location>
</feature>
<dbReference type="Gene3D" id="3.80.10.10">
    <property type="entry name" value="Ribonuclease Inhibitor"/>
    <property type="match status" value="3"/>
</dbReference>
<comment type="caution">
    <text evidence="6">The sequence shown here is derived from an EMBL/GenBank/DDBJ whole genome shotgun (WGS) entry which is preliminary data.</text>
</comment>
<dbReference type="SUPFAM" id="SSF89009">
    <property type="entry name" value="GAT-like domain"/>
    <property type="match status" value="1"/>
</dbReference>
<feature type="region of interest" description="Disordered" evidence="4">
    <location>
        <begin position="1"/>
        <end position="21"/>
    </location>
</feature>
<feature type="compositionally biased region" description="Polar residues" evidence="4">
    <location>
        <begin position="616"/>
        <end position="640"/>
    </location>
</feature>
<keyword evidence="2" id="KW-0433">Leucine-rich repeat</keyword>
<dbReference type="PANTHER" id="PTHR24113">
    <property type="entry name" value="RAN GTPASE-ACTIVATING PROTEIN 1"/>
    <property type="match status" value="1"/>
</dbReference>
<feature type="compositionally biased region" description="Acidic residues" evidence="4">
    <location>
        <begin position="867"/>
        <end position="876"/>
    </location>
</feature>
<dbReference type="Proteomes" id="UP001234581">
    <property type="component" value="Unassembled WGS sequence"/>
</dbReference>
<keyword evidence="1" id="KW-0343">GTPase activation</keyword>
<protein>
    <recommendedName>
        <fullName evidence="5">GAT domain-containing protein</fullName>
    </recommendedName>
</protein>
<dbReference type="Pfam" id="PF13516">
    <property type="entry name" value="LRR_6"/>
    <property type="match status" value="1"/>
</dbReference>
<keyword evidence="7" id="KW-1185">Reference proteome</keyword>
<reference evidence="6 7" key="1">
    <citation type="submission" date="2023-03" db="EMBL/GenBank/DDBJ databases">
        <title>Genome sequence of Lichtheimia ornata CBS 291.66.</title>
        <authorList>
            <person name="Mohabir J.T."/>
            <person name="Shea T.P."/>
            <person name="Kurbessoian T."/>
            <person name="Berby B."/>
            <person name="Fontaine J."/>
            <person name="Livny J."/>
            <person name="Gnirke A."/>
            <person name="Stajich J.E."/>
            <person name="Cuomo C.A."/>
        </authorList>
    </citation>
    <scope>NUCLEOTIDE SEQUENCE [LARGE SCALE GENOMIC DNA]</scope>
    <source>
        <strain evidence="6">CBS 291.66</strain>
    </source>
</reference>
<dbReference type="GeneID" id="83218278"/>
<evidence type="ECO:0000256" key="1">
    <source>
        <dbReference type="ARBA" id="ARBA00022468"/>
    </source>
</evidence>
<keyword evidence="3" id="KW-0677">Repeat</keyword>
<dbReference type="AlphaFoldDB" id="A0AAD7UUD9"/>
<dbReference type="InterPro" id="IPR032675">
    <property type="entry name" value="LRR_dom_sf"/>
</dbReference>
<dbReference type="GO" id="GO:0031267">
    <property type="term" value="F:small GTPase binding"/>
    <property type="evidence" value="ECO:0007669"/>
    <property type="project" value="TreeGrafter"/>
</dbReference>
<dbReference type="GO" id="GO:0048471">
    <property type="term" value="C:perinuclear region of cytoplasm"/>
    <property type="evidence" value="ECO:0007669"/>
    <property type="project" value="TreeGrafter"/>
</dbReference>
<evidence type="ECO:0000256" key="4">
    <source>
        <dbReference type="SAM" id="MobiDB-lite"/>
    </source>
</evidence>
<dbReference type="RefSeq" id="XP_058338354.1">
    <property type="nucleotide sequence ID" value="XM_058490850.1"/>
</dbReference>
<dbReference type="InterPro" id="IPR001611">
    <property type="entry name" value="Leu-rich_rpt"/>
</dbReference>
<proteinExistence type="predicted"/>
<evidence type="ECO:0000313" key="6">
    <source>
        <dbReference type="EMBL" id="KAJ8653440.1"/>
    </source>
</evidence>
<feature type="domain" description="GAT" evidence="5">
    <location>
        <begin position="709"/>
        <end position="802"/>
    </location>
</feature>
<dbReference type="PROSITE" id="PS50909">
    <property type="entry name" value="GAT"/>
    <property type="match status" value="1"/>
</dbReference>
<dbReference type="InterPro" id="IPR027038">
    <property type="entry name" value="RanGap"/>
</dbReference>
<dbReference type="GO" id="GO:0006913">
    <property type="term" value="P:nucleocytoplasmic transport"/>
    <property type="evidence" value="ECO:0007669"/>
    <property type="project" value="TreeGrafter"/>
</dbReference>
<name>A0AAD7UUD9_9FUNG</name>
<sequence>MASFASVNHHPPFAYDPSCKPTKSILKQKNRLSRTPSSWLSNINSKLQTASLNLSPDGLNEQQPQQQQQQQRPQTETGTSRPLGLFRKFINNQSNVSDNSSIASGGSNEQLSTTNGSSILDIDELAPEELKRVRFSVGQLTTEYYPYRQRQSSNNSSSSSSSSDSNNGFHATAIGSDDEEAPSTASSSDAPELPDHATAALLSPAGNKERHPSAVSTTPSSASQRKTPKEVLDLYEHACANKEEMPLPTFVASIHSSQDLSQLTRVDFSGQALSRRMLEPLADVLGYVHDLRELSFANCGLEDDALKVVLHALLLNDTLCHLNLAENKNLKTTGFKYIAIYVKGASKLEHLDLSMTIPDKKAIQYLAQAIISPTSSSAAPSIKTLLLDGCALKPPMLEALASGVRKSSCLRHLSLVNCKINHQGAIWLGVMLRDYDTDDSANIGLHQLNLDNNEIRQGVQYIAQALRRNISLNTLTMRDCKLDSKGCAFIGEALRYNQSLMKLAIGSNMLNQPTSEGVMAIKQALYSNRSLNELDLSETGSGSEAAVALAECLPENRTLRRLDLSRNVGIDLAGLMALLASIRLNHTLAFLDLTVPPYDREMIRIQSDIVAKCTTNARSPMPTANDSDKQSVQANGTRSINGDARVTASTTARLTLQERLAAVTRGKSTSPSTSSSAHAAAAKSNPSKQSTPPPKPARPTAAAKSSPVKKKAIDADTITTTTHQIELFEEMLAAEASQRDEMVDTPRSPEEVILQVFGQCQKSQAKISSHIPRVTDPDQLAQLLELNDRLTAAIARYQRFFTNSKKEEEEEAIPKSDHDNNNNDGNGDGDDTPLMRKKEEKEEENSMASSLLVIKTEPPLSTSFEIGDVDDEEDELVPIKHPSSPAMTTSNKN</sequence>
<evidence type="ECO:0000256" key="3">
    <source>
        <dbReference type="ARBA" id="ARBA00022737"/>
    </source>
</evidence>
<feature type="compositionally biased region" description="Low complexity" evidence="4">
    <location>
        <begin position="62"/>
        <end position="74"/>
    </location>
</feature>
<dbReference type="GO" id="GO:0043130">
    <property type="term" value="F:ubiquitin binding"/>
    <property type="evidence" value="ECO:0007669"/>
    <property type="project" value="InterPro"/>
</dbReference>
<feature type="compositionally biased region" description="Low complexity" evidence="4">
    <location>
        <begin position="213"/>
        <end position="223"/>
    </location>
</feature>
<feature type="region of interest" description="Disordered" evidence="4">
    <location>
        <begin position="52"/>
        <end position="81"/>
    </location>
</feature>
<feature type="region of interest" description="Disordered" evidence="4">
    <location>
        <begin position="95"/>
        <end position="115"/>
    </location>
</feature>
<dbReference type="SUPFAM" id="SSF52047">
    <property type="entry name" value="RNI-like"/>
    <property type="match status" value="1"/>
</dbReference>
<feature type="compositionally biased region" description="Low complexity" evidence="4">
    <location>
        <begin position="667"/>
        <end position="687"/>
    </location>
</feature>
<feature type="compositionally biased region" description="Basic and acidic residues" evidence="4">
    <location>
        <begin position="805"/>
        <end position="821"/>
    </location>
</feature>
<dbReference type="PANTHER" id="PTHR24113:SF12">
    <property type="entry name" value="RAN GTPASE-ACTIVATING PROTEIN 1"/>
    <property type="match status" value="1"/>
</dbReference>
<dbReference type="GO" id="GO:0005829">
    <property type="term" value="C:cytosol"/>
    <property type="evidence" value="ECO:0007669"/>
    <property type="project" value="TreeGrafter"/>
</dbReference>
<dbReference type="Pfam" id="PF03127">
    <property type="entry name" value="GAT"/>
    <property type="match status" value="1"/>
</dbReference>
<evidence type="ECO:0000256" key="2">
    <source>
        <dbReference type="ARBA" id="ARBA00022614"/>
    </source>
</evidence>
<dbReference type="GO" id="GO:0005634">
    <property type="term" value="C:nucleus"/>
    <property type="evidence" value="ECO:0007669"/>
    <property type="project" value="TreeGrafter"/>
</dbReference>
<dbReference type="InterPro" id="IPR038425">
    <property type="entry name" value="GAT_sf"/>
</dbReference>
<dbReference type="GO" id="GO:0035091">
    <property type="term" value="F:phosphatidylinositol binding"/>
    <property type="evidence" value="ECO:0007669"/>
    <property type="project" value="InterPro"/>
</dbReference>
<dbReference type="SMART" id="SM00368">
    <property type="entry name" value="LRR_RI"/>
    <property type="match status" value="8"/>
</dbReference>
<feature type="region of interest" description="Disordered" evidence="4">
    <location>
        <begin position="616"/>
        <end position="716"/>
    </location>
</feature>
<organism evidence="6 7">
    <name type="scientific">Lichtheimia ornata</name>
    <dbReference type="NCBI Taxonomy" id="688661"/>
    <lineage>
        <taxon>Eukaryota</taxon>
        <taxon>Fungi</taxon>
        <taxon>Fungi incertae sedis</taxon>
        <taxon>Mucoromycota</taxon>
        <taxon>Mucoromycotina</taxon>
        <taxon>Mucoromycetes</taxon>
        <taxon>Mucorales</taxon>
        <taxon>Lichtheimiaceae</taxon>
        <taxon>Lichtheimia</taxon>
    </lineage>
</organism>
<feature type="compositionally biased region" description="Low complexity" evidence="4">
    <location>
        <begin position="152"/>
        <end position="167"/>
    </location>
</feature>
<evidence type="ECO:0000313" key="7">
    <source>
        <dbReference type="Proteomes" id="UP001234581"/>
    </source>
</evidence>
<feature type="region of interest" description="Disordered" evidence="4">
    <location>
        <begin position="805"/>
        <end position="893"/>
    </location>
</feature>
<dbReference type="CDD" id="cd21383">
    <property type="entry name" value="GAT_GGA_Tom1-like"/>
    <property type="match status" value="1"/>
</dbReference>
<dbReference type="Gene3D" id="1.20.58.160">
    <property type="match status" value="1"/>
</dbReference>